<evidence type="ECO:0000313" key="2">
    <source>
        <dbReference type="EMBL" id="MBY20165.1"/>
    </source>
</evidence>
<name>A0A2S2NSN5_SCHGA</name>
<dbReference type="AlphaFoldDB" id="A0A2S2NSN5"/>
<evidence type="ECO:0000256" key="1">
    <source>
        <dbReference type="SAM" id="Coils"/>
    </source>
</evidence>
<feature type="coiled-coil region" evidence="1">
    <location>
        <begin position="140"/>
        <end position="181"/>
    </location>
</feature>
<proteinExistence type="predicted"/>
<feature type="coiled-coil region" evidence="1">
    <location>
        <begin position="43"/>
        <end position="77"/>
    </location>
</feature>
<gene>
    <name evidence="2" type="ORF">g.137571</name>
</gene>
<keyword evidence="1" id="KW-0175">Coiled coil</keyword>
<protein>
    <submittedName>
        <fullName evidence="2">Uncharacterized protein</fullName>
    </submittedName>
</protein>
<dbReference type="EMBL" id="GGMR01007546">
    <property type="protein sequence ID" value="MBY20165.1"/>
    <property type="molecule type" value="Transcribed_RNA"/>
</dbReference>
<sequence>MSGNDENDPSIHNDLSKFNLTFYESSIELWRTEEMCRLKVKSIEEIERSAEQVTLENEWIEKQLHDTKSRIDEVKENIVSIDNITFSLNETLAHLEIQYKKKEFTLNKSKCEYELQLFIKMELWQKEEERLNNIPEVKLLKIADSELKNTQLEYEELLINLQDLVEKINIATRENDEKRNHIIVEYANVYIEMLSLNKREENCKTLLKKLNAEYNEKCCMKNLLLESQNKRVNKLLFWSHTPSTFDSNIFDMKLNSLSQDNLMPNLTYSSNFNHDNFTHDKVDINIQKSKLNKPKKNVTFFLSSDDKISLETNYEDVNICKNLDALTEEINESINNNFSQLENIVEDSTIQFTKNESKEVHFEDKDKYMDHDGDLNSHTNVSKTTDVLSDIKFKKPYNSVQDTSIINPKIIQPSKMKTNKNINMDNNCFQEKVKPLSFSINSNNYNNKDSRLINEDQLQKNAVKSFEHSNLKKFNSNNINIFNDLSQLHENVSDNQNKELSDEFWNFCAEPMSQNSGNNSFCGSDLSELFGNSYDISQYQDNSQFHFSNSFNDNSNENPESNFQRLIIPEQSGQLYKNSKLITCLIILLKF</sequence>
<reference evidence="2" key="1">
    <citation type="submission" date="2018-04" db="EMBL/GenBank/DDBJ databases">
        <title>Transcriptome of Schizaphis graminum biotype I.</title>
        <authorList>
            <person name="Scully E.D."/>
            <person name="Geib S.M."/>
            <person name="Palmer N.A."/>
            <person name="Koch K."/>
            <person name="Bradshaw J."/>
            <person name="Heng-Moss T."/>
            <person name="Sarath G."/>
        </authorList>
    </citation>
    <scope>NUCLEOTIDE SEQUENCE</scope>
</reference>
<accession>A0A2S2NSN5</accession>
<organism evidence="2">
    <name type="scientific">Schizaphis graminum</name>
    <name type="common">Green bug aphid</name>
    <dbReference type="NCBI Taxonomy" id="13262"/>
    <lineage>
        <taxon>Eukaryota</taxon>
        <taxon>Metazoa</taxon>
        <taxon>Ecdysozoa</taxon>
        <taxon>Arthropoda</taxon>
        <taxon>Hexapoda</taxon>
        <taxon>Insecta</taxon>
        <taxon>Pterygota</taxon>
        <taxon>Neoptera</taxon>
        <taxon>Paraneoptera</taxon>
        <taxon>Hemiptera</taxon>
        <taxon>Sternorrhyncha</taxon>
        <taxon>Aphidomorpha</taxon>
        <taxon>Aphidoidea</taxon>
        <taxon>Aphididae</taxon>
        <taxon>Aphidini</taxon>
        <taxon>Schizaphis</taxon>
    </lineage>
</organism>